<name>A0A423W803_9PEZI</name>
<organism evidence="18 19">
    <name type="scientific">Cytospora schulzeri</name>
    <dbReference type="NCBI Taxonomy" id="448051"/>
    <lineage>
        <taxon>Eukaryota</taxon>
        <taxon>Fungi</taxon>
        <taxon>Dikarya</taxon>
        <taxon>Ascomycota</taxon>
        <taxon>Pezizomycotina</taxon>
        <taxon>Sordariomycetes</taxon>
        <taxon>Sordariomycetidae</taxon>
        <taxon>Diaporthales</taxon>
        <taxon>Cytosporaceae</taxon>
        <taxon>Cytospora</taxon>
    </lineage>
</organism>
<dbReference type="PANTHER" id="PTHR12389:SF0">
    <property type="entry name" value="E3 UBIQUITIN-PROTEIN LIGASE LISTERIN"/>
    <property type="match status" value="1"/>
</dbReference>
<sequence length="1625" mass="180135">MVSKKSGVKGRALGGRGFGSPAPSGFGGFSTPFAGAGSLSYLSEDPDFSLISDSNIVVSFKNLLKKDNTTKSKALADLIQYTQTHSKEQDGGIEEAVLETWVRLYPRISIDNDRRVRELSHTLQFELLKSTRKRMERNIPKIAGAWLAGTFDKDKAVARAATDGFSAFLTTEDKVAQFWKKCQPQVLQYATDAIIETPDTLSDERSTKPEDAEAKYYRVVAASFSLVLGLLQKLSSAETEKYNTEYETFLASGPGDCAWSFATADDAYVRKMVYQLLHLCMEKRRELIQPQLSQIGKILTSDALKKSQMGSTVDFVTVLTNLTQQDGDIWGTKKPPLARLRGFVEKGSQGGPPSFWQVVDKLLAALPPETMSPELASQFLTSFRSGISRRDEPRSNAPHAWVAYLNTVSRFLPRLDSEARMPLIKENVFPLTEKYLFPVERQGEWSVGSETAILSKAYKVAALSEDTQITQALNIEWERLADILVARLSNSLPEVSKEFEISQNKIAEDGKRWFSVTGSIHAALSQADGGEPSDYTEAASHKVIQSAAGLLKRRNYKPFGTAAILLSALKQTPQLLNSSDEHLLASLIPTDSDEEMTKLLFSPSAPYILSGLMVLSHNDLSQYGSLWTATVRCLLNIDDKSKVDTYMIKLISDTAAKSLAQDDDGLKGYIVSRMLASARNESPSWELFIAALEWDTLSNASLQAVSSQVVEVLSNENESSVKAVEILLRKKPALFSEDEALHLALVTKLLSMTEIDDSSISARASRLRSLLENHVDAQPSVLSIIQENLDQPGPGSLGVDTLVQQALAMSKTGDADLEQLFPNTNIWMRDLLPILESEFSPALTLTSSVGGAYFLPQATKSKPVRTSRDQRGLSVPARMAMYTVALFDSGIKLDSLPQRFQAELLYLVYLVAEVASDQITLMDGNKLFSQLDDPVLLAEVEDFVSSARRFINSIFVATEQWRPGKGGAALVDELVDIMIQQARNLTPIGLYSARALSDIFTAFTDAHGHGTVVEEWIATLDVMKATPSTVFPAVALLTGYGEALSNSKAVSNLLNRLISDIAGAYPQAEKTLLSLVLLNACMPVFELGQLPVANNRLVFAVKQITSWFEQKTGDLGSAIATESCRALQRLLPCVREVYGPYWEQTIEFCLSLWAHAGKDKQEQRLPYIHASVKLLSSLKAIDEPNDDLVDALESHAEAIYHGLLELLKIPTDSTSQPQEIIDALLCREAEKIPLEHLKDLSDVYGLVASESRGIQTAGFDLLHRALPVVQEELSVDVLIEKKQAKLPDELMSLLLDAPTLDAYPEEILVQFPAPIRSYLLSWKLIFDAYQGAAYKIRGDYTEQLKTSDAIGPLMEFTFDVLGHSAASPVNIDKTGLTNEDIQDYDIKVGDGLPEEKNMQWLLIHLFYLTLKYVPGLFKAWFIDCRSKQTRIAVEPWMTKWFSPIIIHAAIEEVEKWSKSQEVADPEENELVLKVNYKQREITASYPIDDGGDEQSATLLLQINANFPLGNVNVTGLNRVGCSERTWMSWCRITQGIITISNGSIIDGLSAFRRNVVGALKGHVECAICYSFIAVDKKMPDKRCGTCKNLFHRDCLFKWFNSANQNTCPLCRTRMDFVDKKKTWRN</sequence>
<dbReference type="SUPFAM" id="SSF57850">
    <property type="entry name" value="RING/U-box"/>
    <property type="match status" value="1"/>
</dbReference>
<evidence type="ECO:0000256" key="16">
    <source>
        <dbReference type="RuleBase" id="RU367090"/>
    </source>
</evidence>
<feature type="domain" description="RING-type" evidence="17">
    <location>
        <begin position="1565"/>
        <end position="1611"/>
    </location>
</feature>
<keyword evidence="8 16" id="KW-0808">Transferase</keyword>
<dbReference type="InterPro" id="IPR016024">
    <property type="entry name" value="ARM-type_fold"/>
</dbReference>
<dbReference type="InterPro" id="IPR054478">
    <property type="entry name" value="LTN1_UBC"/>
</dbReference>
<dbReference type="InterPro" id="IPR013083">
    <property type="entry name" value="Znf_RING/FYVE/PHD"/>
</dbReference>
<dbReference type="GO" id="GO:0005829">
    <property type="term" value="C:cytosol"/>
    <property type="evidence" value="ECO:0007669"/>
    <property type="project" value="UniProtKB-SubCell"/>
</dbReference>
<evidence type="ECO:0000256" key="6">
    <source>
        <dbReference type="ARBA" id="ARBA00017157"/>
    </source>
</evidence>
<gene>
    <name evidence="18" type="ORF">VMCG_06311</name>
</gene>
<evidence type="ECO:0000256" key="10">
    <source>
        <dbReference type="ARBA" id="ARBA00022737"/>
    </source>
</evidence>
<evidence type="ECO:0000313" key="18">
    <source>
        <dbReference type="EMBL" id="ROV99472.1"/>
    </source>
</evidence>
<comment type="subunit">
    <text evidence="16">Component of the ribosome quality control complex (RQC).</text>
</comment>
<dbReference type="Gene3D" id="3.30.40.10">
    <property type="entry name" value="Zinc/RING finger domain, C3HC4 (zinc finger)"/>
    <property type="match status" value="1"/>
</dbReference>
<comment type="function">
    <text evidence="16">E3 ubiquitin-protein ligase. Component of the ribosome quality control complex (RQC), a ribosome-associated complex that mediates ubiquitination and extraction of incompletely synthesized nascent chains for proteasomal degradation.</text>
</comment>
<comment type="function">
    <text evidence="14">E3 ubiquitin-protein ligase component of the ribosome quality control complex (RQC), a ribosome-associated complex that mediates ubiquitination and extraction of incompletely synthesized nascent chains for proteasomal degradation. Mediates ubiquitination of proteins derived from mRNAs lacking stop codons (non-stop proteins) and other translation arrest products induced by poly-lysine sequences and tandem rare codons. Ubiquitination leads to CDC48 recruitment for extraction and degradation of the incomplete translation product. May indirectly play a role in chromatin function and transcription.</text>
</comment>
<keyword evidence="10" id="KW-0677">Repeat</keyword>
<dbReference type="GO" id="GO:1990116">
    <property type="term" value="P:ribosome-associated ubiquitin-dependent protein catabolic process"/>
    <property type="evidence" value="ECO:0007669"/>
    <property type="project" value="UniProtKB-UniRule"/>
</dbReference>
<dbReference type="STRING" id="356882.A0A423W803"/>
<dbReference type="PANTHER" id="PTHR12389">
    <property type="entry name" value="ZINC FINGER PROTEIN 294"/>
    <property type="match status" value="1"/>
</dbReference>
<dbReference type="OrthoDB" id="6108at2759"/>
<comment type="similarity">
    <text evidence="4 16">Belongs to the LTN1 family.</text>
</comment>
<dbReference type="InterPro" id="IPR001841">
    <property type="entry name" value="Znf_RING"/>
</dbReference>
<keyword evidence="9 16" id="KW-0479">Metal-binding</keyword>
<evidence type="ECO:0000256" key="4">
    <source>
        <dbReference type="ARBA" id="ARBA00007997"/>
    </source>
</evidence>
<dbReference type="FunFam" id="3.30.40.10:FF:000038">
    <property type="entry name" value="E3 ubiquitin-protein ligase listerin"/>
    <property type="match status" value="1"/>
</dbReference>
<keyword evidence="12 16" id="KW-0833">Ubl conjugation pathway</keyword>
<proteinExistence type="inferred from homology"/>
<keyword evidence="7" id="KW-0963">Cytoplasm</keyword>
<evidence type="ECO:0000256" key="3">
    <source>
        <dbReference type="ARBA" id="ARBA00004906"/>
    </source>
</evidence>
<evidence type="ECO:0000256" key="5">
    <source>
        <dbReference type="ARBA" id="ARBA00012483"/>
    </source>
</evidence>
<dbReference type="InterPro" id="IPR057030">
    <property type="entry name" value="TPR_Rkr-1"/>
</dbReference>
<dbReference type="GO" id="GO:0043023">
    <property type="term" value="F:ribosomal large subunit binding"/>
    <property type="evidence" value="ECO:0007669"/>
    <property type="project" value="TreeGrafter"/>
</dbReference>
<dbReference type="SMART" id="SM00184">
    <property type="entry name" value="RING"/>
    <property type="match status" value="1"/>
</dbReference>
<dbReference type="GO" id="GO:0016567">
    <property type="term" value="P:protein ubiquitination"/>
    <property type="evidence" value="ECO:0007669"/>
    <property type="project" value="UniProtKB-UniPathway"/>
</dbReference>
<dbReference type="SMART" id="SM01197">
    <property type="entry name" value="FANCL_C"/>
    <property type="match status" value="1"/>
</dbReference>
<evidence type="ECO:0000256" key="14">
    <source>
        <dbReference type="ARBA" id="ARBA00055150"/>
    </source>
</evidence>
<dbReference type="InterPro" id="IPR054476">
    <property type="entry name" value="Ltn1_N"/>
</dbReference>
<evidence type="ECO:0000256" key="12">
    <source>
        <dbReference type="ARBA" id="ARBA00022786"/>
    </source>
</evidence>
<dbReference type="EMBL" id="LKEA01000023">
    <property type="protein sequence ID" value="ROV99472.1"/>
    <property type="molecule type" value="Genomic_DNA"/>
</dbReference>
<dbReference type="CDD" id="cd16491">
    <property type="entry name" value="RING-CH-C4HC3_LTN1"/>
    <property type="match status" value="1"/>
</dbReference>
<comment type="pathway">
    <text evidence="3 16">Protein modification; protein ubiquitination.</text>
</comment>
<comment type="catalytic activity">
    <reaction evidence="1 16">
        <text>S-ubiquitinyl-[E2 ubiquitin-conjugating enzyme]-L-cysteine + [acceptor protein]-L-lysine = [E2 ubiquitin-conjugating enzyme]-L-cysteine + N(6)-ubiquitinyl-[acceptor protein]-L-lysine.</text>
        <dbReference type="EC" id="2.3.2.27"/>
    </reaction>
</comment>
<dbReference type="GO" id="GO:1990112">
    <property type="term" value="C:RQC complex"/>
    <property type="evidence" value="ECO:0007669"/>
    <property type="project" value="UniProtKB-UniRule"/>
</dbReference>
<evidence type="ECO:0000256" key="8">
    <source>
        <dbReference type="ARBA" id="ARBA00022679"/>
    </source>
</evidence>
<dbReference type="GO" id="GO:0061630">
    <property type="term" value="F:ubiquitin protein ligase activity"/>
    <property type="evidence" value="ECO:0007669"/>
    <property type="project" value="UniProtKB-UniRule"/>
</dbReference>
<evidence type="ECO:0000259" key="17">
    <source>
        <dbReference type="PROSITE" id="PS50089"/>
    </source>
</evidence>
<keyword evidence="19" id="KW-1185">Reference proteome</keyword>
<dbReference type="Pfam" id="PF13639">
    <property type="entry name" value="zf-RING_2"/>
    <property type="match status" value="1"/>
</dbReference>
<evidence type="ECO:0000256" key="9">
    <source>
        <dbReference type="ARBA" id="ARBA00022723"/>
    </source>
</evidence>
<dbReference type="Proteomes" id="UP000283895">
    <property type="component" value="Unassembled WGS sequence"/>
</dbReference>
<keyword evidence="11 15" id="KW-0863">Zinc-finger</keyword>
<dbReference type="Pfam" id="PF22958">
    <property type="entry name" value="Ltn1_1st"/>
    <property type="match status" value="1"/>
</dbReference>
<dbReference type="InterPro" id="IPR039795">
    <property type="entry name" value="LTN1/Rkr1"/>
</dbReference>
<dbReference type="GO" id="GO:0008270">
    <property type="term" value="F:zinc ion binding"/>
    <property type="evidence" value="ECO:0007669"/>
    <property type="project" value="UniProtKB-KW"/>
</dbReference>
<dbReference type="InterPro" id="IPR039804">
    <property type="entry name" value="RING-CH-C4HC3_LTN1"/>
</dbReference>
<evidence type="ECO:0000256" key="15">
    <source>
        <dbReference type="PROSITE-ProRule" id="PRU00175"/>
    </source>
</evidence>
<evidence type="ECO:0000256" key="13">
    <source>
        <dbReference type="ARBA" id="ARBA00022833"/>
    </source>
</evidence>
<dbReference type="Pfam" id="PF22999">
    <property type="entry name" value="LTN1_E3_ligase_6th"/>
    <property type="match status" value="1"/>
</dbReference>
<dbReference type="SUPFAM" id="SSF48371">
    <property type="entry name" value="ARM repeat"/>
    <property type="match status" value="1"/>
</dbReference>
<dbReference type="Pfam" id="PF23009">
    <property type="entry name" value="UBC_like"/>
    <property type="match status" value="1"/>
</dbReference>
<evidence type="ECO:0000256" key="1">
    <source>
        <dbReference type="ARBA" id="ARBA00000900"/>
    </source>
</evidence>
<protein>
    <recommendedName>
        <fullName evidence="6 16">E3 ubiquitin-protein ligase listerin</fullName>
        <ecNumber evidence="5 16">2.3.2.27</ecNumber>
    </recommendedName>
    <alternativeName>
        <fullName evidence="16">RING-type E3 ubiquitin transferase listerin</fullName>
    </alternativeName>
</protein>
<dbReference type="InterPro" id="IPR054477">
    <property type="entry name" value="LTN1_E3_ligase_6th"/>
</dbReference>
<keyword evidence="13 16" id="KW-0862">Zinc</keyword>
<reference evidence="18 19" key="1">
    <citation type="submission" date="2015-09" db="EMBL/GenBank/DDBJ databases">
        <title>Host preference determinants of Valsa canker pathogens revealed by comparative genomics.</title>
        <authorList>
            <person name="Yin Z."/>
            <person name="Huang L."/>
        </authorList>
    </citation>
    <scope>NUCLEOTIDE SEQUENCE [LARGE SCALE GENOMIC DNA]</scope>
    <source>
        <strain evidence="18 19">03-1</strain>
    </source>
</reference>
<accession>A0A423W803</accession>
<dbReference type="EC" id="2.3.2.27" evidence="5 16"/>
<evidence type="ECO:0000256" key="7">
    <source>
        <dbReference type="ARBA" id="ARBA00022490"/>
    </source>
</evidence>
<dbReference type="PROSITE" id="PS50089">
    <property type="entry name" value="ZF_RING_2"/>
    <property type="match status" value="1"/>
</dbReference>
<dbReference type="Pfam" id="PF23280">
    <property type="entry name" value="TPR_26"/>
    <property type="match status" value="1"/>
</dbReference>
<dbReference type="GO" id="GO:0072344">
    <property type="term" value="P:rescue of stalled ribosome"/>
    <property type="evidence" value="ECO:0007669"/>
    <property type="project" value="UniProtKB-UniRule"/>
</dbReference>
<comment type="subcellular location">
    <subcellularLocation>
        <location evidence="2">Cytoplasm</location>
        <location evidence="2">Cytosol</location>
    </subcellularLocation>
</comment>
<evidence type="ECO:0000313" key="19">
    <source>
        <dbReference type="Proteomes" id="UP000283895"/>
    </source>
</evidence>
<comment type="caution">
    <text evidence="18">The sequence shown here is derived from an EMBL/GenBank/DDBJ whole genome shotgun (WGS) entry which is preliminary data.</text>
</comment>
<dbReference type="UniPathway" id="UPA00143"/>
<evidence type="ECO:0000256" key="2">
    <source>
        <dbReference type="ARBA" id="ARBA00004514"/>
    </source>
</evidence>
<evidence type="ECO:0000256" key="11">
    <source>
        <dbReference type="ARBA" id="ARBA00022771"/>
    </source>
</evidence>